<dbReference type="SMART" id="SM00304">
    <property type="entry name" value="HAMP"/>
    <property type="match status" value="2"/>
</dbReference>
<name>B1WTE9_CROS5</name>
<organism evidence="9 10">
    <name type="scientific">Crocosphaera subtropica (strain ATCC 51142 / BH68)</name>
    <name type="common">Cyanothece sp. (strain ATCC 51142)</name>
    <dbReference type="NCBI Taxonomy" id="43989"/>
    <lineage>
        <taxon>Bacteria</taxon>
        <taxon>Bacillati</taxon>
        <taxon>Cyanobacteriota</taxon>
        <taxon>Cyanophyceae</taxon>
        <taxon>Oscillatoriophycideae</taxon>
        <taxon>Chroococcales</taxon>
        <taxon>Aphanothecaceae</taxon>
        <taxon>Crocosphaera</taxon>
        <taxon>Crocosphaera subtropica</taxon>
    </lineage>
</organism>
<feature type="domain" description="HAMP" evidence="8">
    <location>
        <begin position="412"/>
        <end position="464"/>
    </location>
</feature>
<dbReference type="Gene3D" id="1.10.287.950">
    <property type="entry name" value="Methyl-accepting chemotaxis protein"/>
    <property type="match status" value="1"/>
</dbReference>
<dbReference type="InterPro" id="IPR004090">
    <property type="entry name" value="Chemotax_Me-accpt_rcpt"/>
</dbReference>
<dbReference type="SUPFAM" id="SSF58104">
    <property type="entry name" value="Methyl-accepting chemotaxis protein (MCP) signaling domain"/>
    <property type="match status" value="1"/>
</dbReference>
<dbReference type="SUPFAM" id="SSF158472">
    <property type="entry name" value="HAMP domain-like"/>
    <property type="match status" value="1"/>
</dbReference>
<keyword evidence="6" id="KW-0472">Membrane</keyword>
<dbReference type="GO" id="GO:0006935">
    <property type="term" value="P:chemotaxis"/>
    <property type="evidence" value="ECO:0007669"/>
    <property type="project" value="InterPro"/>
</dbReference>
<evidence type="ECO:0000313" key="9">
    <source>
        <dbReference type="EMBL" id="ACB53664.1"/>
    </source>
</evidence>
<dbReference type="PANTHER" id="PTHR32089">
    <property type="entry name" value="METHYL-ACCEPTING CHEMOTAXIS PROTEIN MCPB"/>
    <property type="match status" value="1"/>
</dbReference>
<gene>
    <name evidence="9" type="ordered locus">cce_4316</name>
</gene>
<evidence type="ECO:0000256" key="6">
    <source>
        <dbReference type="SAM" id="Phobius"/>
    </source>
</evidence>
<dbReference type="eggNOG" id="COG0840">
    <property type="taxonomic scope" value="Bacteria"/>
</dbReference>
<dbReference type="GO" id="GO:0007165">
    <property type="term" value="P:signal transduction"/>
    <property type="evidence" value="ECO:0007669"/>
    <property type="project" value="UniProtKB-KW"/>
</dbReference>
<dbReference type="Pfam" id="PF00015">
    <property type="entry name" value="MCPsignal"/>
    <property type="match status" value="1"/>
</dbReference>
<evidence type="ECO:0000256" key="2">
    <source>
        <dbReference type="ARBA" id="ARBA00029447"/>
    </source>
</evidence>
<feature type="transmembrane region" description="Helical" evidence="6">
    <location>
        <begin position="387"/>
        <end position="411"/>
    </location>
</feature>
<keyword evidence="10" id="KW-1185">Reference proteome</keyword>
<evidence type="ECO:0000256" key="5">
    <source>
        <dbReference type="SAM" id="MobiDB-lite"/>
    </source>
</evidence>
<dbReference type="InterPro" id="IPR004089">
    <property type="entry name" value="MCPsignal_dom"/>
</dbReference>
<dbReference type="CDD" id="cd06225">
    <property type="entry name" value="HAMP"/>
    <property type="match status" value="1"/>
</dbReference>
<evidence type="ECO:0000259" key="8">
    <source>
        <dbReference type="PROSITE" id="PS50885"/>
    </source>
</evidence>
<dbReference type="EMBL" id="CP000806">
    <property type="protein sequence ID" value="ACB53664.1"/>
    <property type="molecule type" value="Genomic_DNA"/>
</dbReference>
<dbReference type="FunFam" id="1.10.287.950:FF:000001">
    <property type="entry name" value="Methyl-accepting chemotaxis sensory transducer"/>
    <property type="match status" value="1"/>
</dbReference>
<evidence type="ECO:0000313" key="10">
    <source>
        <dbReference type="Proteomes" id="UP000001203"/>
    </source>
</evidence>
<dbReference type="Proteomes" id="UP000001203">
    <property type="component" value="Chromosome circular"/>
</dbReference>
<dbReference type="Gene3D" id="6.10.340.10">
    <property type="match status" value="1"/>
</dbReference>
<dbReference type="STRING" id="43989.cce_4316"/>
<evidence type="ECO:0000259" key="7">
    <source>
        <dbReference type="PROSITE" id="PS50111"/>
    </source>
</evidence>
<feature type="transmembrane region" description="Helical" evidence="6">
    <location>
        <begin position="98"/>
        <end position="120"/>
    </location>
</feature>
<sequence length="824" mass="91142">MLNSAINIYILNLKDRYMDSQQNHESNSISSNNGHANHEPEMTNDQQEKDKIIISGYSQVNEYQSNEENATIIAKEEAIDSKNQKLTFWQRFNLKTKATLLAVAIGTIPVLAIGGVNYYLTEQSLTKQEFKYQKTRAVTVSNDLTQFAKNNYQKVMDLSRLPILTNPELSEKLSKEEKEKALEKFLKDGVNSIVVIDAKTGNTVLEGREANREATIPNYSKIDYWQEVVKTKEPVINPLRISKANNLSSFFVAAPVFHEKTGELLYVIRTRTDASYIDNLIRSSIKYRSEEVGDQGEPKYLVTDQNNKVFVSEKPEEIDQDINKFFPKFSTLKTAQKSEVAFDVSPINQEKYVVAYTPLQNVDGLPTQDWSIIVADKVSTAFAPQRYLLLTFTLGTLLTALGVAILAAYLANRVTQPIINAAHAVEQIGDGELDTRIEVTGNDEIAKLGSNINRMVDQIQTLLVEQEEATRQRLEAQQDSKQQQLIAEKERQQQQQLQNELMRLLSDIEEATNGNLTVRAEISDGQIGIVADFFNAIIESLRDIVTQVKQTTQQVNLSLSGDEKSIQELAQQSQGQAQQIQQVLNSVEAMAQSIQQVSANAQAAAQAARESSQTAQLSGDAMDNTVNSILQLRDTVGETTKKVKRLGESSQQISKVISLINQIALQTNLLAINASIEAARAGEEGRGFAVVAEEVGQLAAQSAAATKEIEKIVETIQRETSAVVEAMEVGTAQVVEGTNLAESTKESLGKIVVVSRQIDDLLQSISQTTVSQADTSKSVTQLMEEVAQVSQKTSDSSIQVSHSLQQTAQKANQLQESVDTFKLS</sequence>
<dbReference type="AlphaFoldDB" id="B1WTE9"/>
<dbReference type="CDD" id="cd18773">
    <property type="entry name" value="PDC1_HK_sensor"/>
    <property type="match status" value="1"/>
</dbReference>
<dbReference type="PROSITE" id="PS50885">
    <property type="entry name" value="HAMP"/>
    <property type="match status" value="2"/>
</dbReference>
<feature type="domain" description="HAMP" evidence="8">
    <location>
        <begin position="495"/>
        <end position="546"/>
    </location>
</feature>
<dbReference type="GO" id="GO:0004888">
    <property type="term" value="F:transmembrane signaling receptor activity"/>
    <property type="evidence" value="ECO:0007669"/>
    <property type="project" value="InterPro"/>
</dbReference>
<keyword evidence="6" id="KW-0812">Transmembrane</keyword>
<keyword evidence="4" id="KW-0175">Coiled coil</keyword>
<keyword evidence="6" id="KW-1133">Transmembrane helix</keyword>
<feature type="domain" description="Methyl-accepting transducer" evidence="7">
    <location>
        <begin position="551"/>
        <end position="787"/>
    </location>
</feature>
<feature type="region of interest" description="Disordered" evidence="5">
    <location>
        <begin position="21"/>
        <end position="46"/>
    </location>
</feature>
<feature type="compositionally biased region" description="Polar residues" evidence="5">
    <location>
        <begin position="21"/>
        <end position="35"/>
    </location>
</feature>
<dbReference type="KEGG" id="cyt:cce_4316"/>
<accession>B1WTE9</accession>
<feature type="coiled-coil region" evidence="4">
    <location>
        <begin position="452"/>
        <end position="514"/>
    </location>
</feature>
<dbReference type="InterPro" id="IPR003660">
    <property type="entry name" value="HAMP_dom"/>
</dbReference>
<dbReference type="PRINTS" id="PR00260">
    <property type="entry name" value="CHEMTRNSDUCR"/>
</dbReference>
<dbReference type="GO" id="GO:0016020">
    <property type="term" value="C:membrane"/>
    <property type="evidence" value="ECO:0007669"/>
    <property type="project" value="InterPro"/>
</dbReference>
<feature type="compositionally biased region" description="Basic and acidic residues" evidence="5">
    <location>
        <begin position="36"/>
        <end position="46"/>
    </location>
</feature>
<proteinExistence type="inferred from homology"/>
<dbReference type="CDD" id="cd11386">
    <property type="entry name" value="MCP_signal"/>
    <property type="match status" value="1"/>
</dbReference>
<dbReference type="HOGENOM" id="CLU_000445_50_2_3"/>
<evidence type="ECO:0000256" key="4">
    <source>
        <dbReference type="SAM" id="Coils"/>
    </source>
</evidence>
<keyword evidence="1 3" id="KW-0807">Transducer</keyword>
<comment type="similarity">
    <text evidence="2">Belongs to the methyl-accepting chemotaxis (MCP) protein family.</text>
</comment>
<dbReference type="SMART" id="SM00283">
    <property type="entry name" value="MA"/>
    <property type="match status" value="1"/>
</dbReference>
<protein>
    <submittedName>
        <fullName evidence="9">Methyl accepting chemotaxis protein</fullName>
    </submittedName>
</protein>
<evidence type="ECO:0000256" key="3">
    <source>
        <dbReference type="PROSITE-ProRule" id="PRU00284"/>
    </source>
</evidence>
<dbReference type="Gene3D" id="3.30.450.20">
    <property type="entry name" value="PAS domain"/>
    <property type="match status" value="1"/>
</dbReference>
<dbReference type="PANTHER" id="PTHR32089:SF114">
    <property type="entry name" value="METHYL-ACCEPTING CHEMOTAXIS PROTEIN MCPB"/>
    <property type="match status" value="1"/>
</dbReference>
<reference evidence="9 10" key="1">
    <citation type="journal article" date="2008" name="Proc. Natl. Acad. Sci. U.S.A.">
        <title>The genome of Cyanothece 51142, a unicellular diazotrophic cyanobacterium important in the marine nitrogen cycle.</title>
        <authorList>
            <person name="Welsh E.A."/>
            <person name="Liberton M."/>
            <person name="Stoeckel J."/>
            <person name="Loh T."/>
            <person name="Elvitigala T."/>
            <person name="Wang C."/>
            <person name="Wollam A."/>
            <person name="Fulton R.S."/>
            <person name="Clifton S.W."/>
            <person name="Jacobs J.M."/>
            <person name="Aurora R."/>
            <person name="Ghosh B.K."/>
            <person name="Sherman L.A."/>
            <person name="Smith R.D."/>
            <person name="Wilson R.K."/>
            <person name="Pakrasi H.B."/>
        </authorList>
    </citation>
    <scope>NUCLEOTIDE SEQUENCE [LARGE SCALE GENOMIC DNA]</scope>
    <source>
        <strain evidence="10">ATCC 51142 / BH68</strain>
    </source>
</reference>
<dbReference type="PROSITE" id="PS50111">
    <property type="entry name" value="CHEMOTAXIS_TRANSDUC_2"/>
    <property type="match status" value="1"/>
</dbReference>
<dbReference type="Pfam" id="PF00672">
    <property type="entry name" value="HAMP"/>
    <property type="match status" value="1"/>
</dbReference>
<evidence type="ECO:0000256" key="1">
    <source>
        <dbReference type="ARBA" id="ARBA00023224"/>
    </source>
</evidence>